<keyword evidence="3" id="KW-0378">Hydrolase</keyword>
<dbReference type="PANTHER" id="PTHR10353">
    <property type="entry name" value="GLYCOSYL HYDROLASE"/>
    <property type="match status" value="1"/>
</dbReference>
<comment type="similarity">
    <text evidence="1 5">Belongs to the glycosyl hydrolase 1 family.</text>
</comment>
<dbReference type="PROSITE" id="PS00653">
    <property type="entry name" value="GLYCOSYL_HYDROL_F1_2"/>
    <property type="match status" value="1"/>
</dbReference>
<dbReference type="EMBL" id="JBBNAF010000003">
    <property type="protein sequence ID" value="KAK9161574.1"/>
    <property type="molecule type" value="Genomic_DNA"/>
</dbReference>
<dbReference type="GO" id="GO:0005975">
    <property type="term" value="P:carbohydrate metabolic process"/>
    <property type="evidence" value="ECO:0007669"/>
    <property type="project" value="InterPro"/>
</dbReference>
<evidence type="ECO:0008006" key="8">
    <source>
        <dbReference type="Google" id="ProtNLM"/>
    </source>
</evidence>
<protein>
    <recommendedName>
        <fullName evidence="8">Beta-glucosidase</fullName>
    </recommendedName>
</protein>
<accession>A0AAP0Q0P7</accession>
<dbReference type="InterPro" id="IPR033132">
    <property type="entry name" value="GH_1_N_CS"/>
</dbReference>
<evidence type="ECO:0000313" key="6">
    <source>
        <dbReference type="EMBL" id="KAK9161574.1"/>
    </source>
</evidence>
<evidence type="ECO:0000256" key="5">
    <source>
        <dbReference type="RuleBase" id="RU003690"/>
    </source>
</evidence>
<comment type="caution">
    <text evidence="6">The sequence shown here is derived from an EMBL/GenBank/DDBJ whole genome shotgun (WGS) entry which is preliminary data.</text>
</comment>
<dbReference type="PANTHER" id="PTHR10353:SF29">
    <property type="entry name" value="BETA-GLUCOSIDASE 11"/>
    <property type="match status" value="1"/>
</dbReference>
<sequence>MYRLYCSSFLCSSSSPLLFVVLTALQGAVFSISRYDFPTNFVFGAGTSAYQVEGAAAEDGRTASVWDTFAHAGLLKDKTNGDRTCDQYHKYKEDVQLMVDTGLDAYRFSISWSRLIPNGRGPINPKGLQYYNNLINELIKHGIQPHVTLFHYDLPQVLEDEYGGWLDRKIVRDFTAYADVCFREFGDRVSHWTTLNEPNSLSLGGYDLGILPPNRCSSPFGANCTRGDSTVEPYIATHNCLLAHASAATLYKREYQAKQHGVIGLNTFTYWLSPLTDSAEDASATRRAFDLFIGWFLNPLAFGDYPETMKKSAGSKIPSFTLKQAKQVKGSFDFLGLNHYITVKIKDDSSNHKTDQGDVYTDMGVKRIDGWNRKPNGELPYDPSGLQKVLEQIKQVYGNIPIYIHENGQRTPHNSSSNDTSRVAYMEGFLESLLDAVSNGCDVRGYFVWSFMDLFELKEGYESSYGLYYIDFKSTDLTRHLKLSANWYSSFLKGGSMNINETIQFKNSVSLSTSHYTK</sequence>
<reference evidence="6 7" key="1">
    <citation type="submission" date="2024-01" db="EMBL/GenBank/DDBJ databases">
        <title>Genome assemblies of Stephania.</title>
        <authorList>
            <person name="Yang L."/>
        </authorList>
    </citation>
    <scope>NUCLEOTIDE SEQUENCE [LARGE SCALE GENOMIC DNA]</scope>
    <source>
        <strain evidence="6">YNDBR</strain>
        <tissue evidence="6">Leaf</tissue>
    </source>
</reference>
<proteinExistence type="inferred from homology"/>
<evidence type="ECO:0000256" key="3">
    <source>
        <dbReference type="ARBA" id="ARBA00022801"/>
    </source>
</evidence>
<evidence type="ECO:0000256" key="4">
    <source>
        <dbReference type="ARBA" id="ARBA00023180"/>
    </source>
</evidence>
<dbReference type="SUPFAM" id="SSF51445">
    <property type="entry name" value="(Trans)glycosidases"/>
    <property type="match status" value="1"/>
</dbReference>
<keyword evidence="2" id="KW-0732">Signal</keyword>
<dbReference type="PRINTS" id="PR00131">
    <property type="entry name" value="GLHYDRLASE1"/>
</dbReference>
<dbReference type="Pfam" id="PF00232">
    <property type="entry name" value="Glyco_hydro_1"/>
    <property type="match status" value="1"/>
</dbReference>
<dbReference type="FunFam" id="3.20.20.80:FF:000069">
    <property type="entry name" value="Beta-glucosidase 1"/>
    <property type="match status" value="1"/>
</dbReference>
<dbReference type="GO" id="GO:0008422">
    <property type="term" value="F:beta-glucosidase activity"/>
    <property type="evidence" value="ECO:0007669"/>
    <property type="project" value="TreeGrafter"/>
</dbReference>
<dbReference type="InterPro" id="IPR017853">
    <property type="entry name" value="GH"/>
</dbReference>
<dbReference type="AlphaFoldDB" id="A0AAP0Q0P7"/>
<name>A0AAP0Q0P7_9MAGN</name>
<evidence type="ECO:0000256" key="2">
    <source>
        <dbReference type="ARBA" id="ARBA00022729"/>
    </source>
</evidence>
<evidence type="ECO:0000313" key="7">
    <source>
        <dbReference type="Proteomes" id="UP001420932"/>
    </source>
</evidence>
<keyword evidence="7" id="KW-1185">Reference proteome</keyword>
<gene>
    <name evidence="6" type="ORF">Syun_007915</name>
</gene>
<organism evidence="6 7">
    <name type="scientific">Stephania yunnanensis</name>
    <dbReference type="NCBI Taxonomy" id="152371"/>
    <lineage>
        <taxon>Eukaryota</taxon>
        <taxon>Viridiplantae</taxon>
        <taxon>Streptophyta</taxon>
        <taxon>Embryophyta</taxon>
        <taxon>Tracheophyta</taxon>
        <taxon>Spermatophyta</taxon>
        <taxon>Magnoliopsida</taxon>
        <taxon>Ranunculales</taxon>
        <taxon>Menispermaceae</taxon>
        <taxon>Menispermoideae</taxon>
        <taxon>Cissampelideae</taxon>
        <taxon>Stephania</taxon>
    </lineage>
</organism>
<evidence type="ECO:0000256" key="1">
    <source>
        <dbReference type="ARBA" id="ARBA00010838"/>
    </source>
</evidence>
<keyword evidence="4" id="KW-0325">Glycoprotein</keyword>
<dbReference type="Gene3D" id="3.20.20.80">
    <property type="entry name" value="Glycosidases"/>
    <property type="match status" value="1"/>
</dbReference>
<dbReference type="Proteomes" id="UP001420932">
    <property type="component" value="Unassembled WGS sequence"/>
</dbReference>
<dbReference type="InterPro" id="IPR001360">
    <property type="entry name" value="Glyco_hydro_1"/>
</dbReference>